<keyword evidence="3" id="KW-1185">Reference proteome</keyword>
<accession>A0AAQ4D6T3</accession>
<feature type="chain" id="PRO_5042956925" description="Secreted protein" evidence="1">
    <location>
        <begin position="26"/>
        <end position="66"/>
    </location>
</feature>
<dbReference type="Proteomes" id="UP001321473">
    <property type="component" value="Unassembled WGS sequence"/>
</dbReference>
<evidence type="ECO:0008006" key="4">
    <source>
        <dbReference type="Google" id="ProtNLM"/>
    </source>
</evidence>
<dbReference type="EMBL" id="JARKHS020034398">
    <property type="protein sequence ID" value="KAK8758173.1"/>
    <property type="molecule type" value="Genomic_DNA"/>
</dbReference>
<comment type="caution">
    <text evidence="2">The sequence shown here is derived from an EMBL/GenBank/DDBJ whole genome shotgun (WGS) entry which is preliminary data.</text>
</comment>
<dbReference type="AlphaFoldDB" id="A0AAQ4D6T3"/>
<protein>
    <recommendedName>
        <fullName evidence="4">Secreted protein</fullName>
    </recommendedName>
</protein>
<evidence type="ECO:0000256" key="1">
    <source>
        <dbReference type="SAM" id="SignalP"/>
    </source>
</evidence>
<feature type="non-terminal residue" evidence="2">
    <location>
        <position position="1"/>
    </location>
</feature>
<feature type="signal peptide" evidence="1">
    <location>
        <begin position="1"/>
        <end position="25"/>
    </location>
</feature>
<name>A0AAQ4D6T3_AMBAM</name>
<sequence>SPVVRQRHLFLLLLVLLLFNCAILSEPVCFLATRMPGRLPCPRHPLCFVGIDLSPKKGTPPCQVKS</sequence>
<keyword evidence="1" id="KW-0732">Signal</keyword>
<gene>
    <name evidence="2" type="ORF">V5799_004194</name>
</gene>
<evidence type="ECO:0000313" key="3">
    <source>
        <dbReference type="Proteomes" id="UP001321473"/>
    </source>
</evidence>
<proteinExistence type="predicted"/>
<organism evidence="2 3">
    <name type="scientific">Amblyomma americanum</name>
    <name type="common">Lone star tick</name>
    <dbReference type="NCBI Taxonomy" id="6943"/>
    <lineage>
        <taxon>Eukaryota</taxon>
        <taxon>Metazoa</taxon>
        <taxon>Ecdysozoa</taxon>
        <taxon>Arthropoda</taxon>
        <taxon>Chelicerata</taxon>
        <taxon>Arachnida</taxon>
        <taxon>Acari</taxon>
        <taxon>Parasitiformes</taxon>
        <taxon>Ixodida</taxon>
        <taxon>Ixodoidea</taxon>
        <taxon>Ixodidae</taxon>
        <taxon>Amblyomminae</taxon>
        <taxon>Amblyomma</taxon>
    </lineage>
</organism>
<reference evidence="2 3" key="1">
    <citation type="journal article" date="2023" name="Arcadia Sci">
        <title>De novo assembly of a long-read Amblyomma americanum tick genome.</title>
        <authorList>
            <person name="Chou S."/>
            <person name="Poskanzer K.E."/>
            <person name="Rollins M."/>
            <person name="Thuy-Boun P.S."/>
        </authorList>
    </citation>
    <scope>NUCLEOTIDE SEQUENCE [LARGE SCALE GENOMIC DNA]</scope>
    <source>
        <strain evidence="2">F_SG_1</strain>
        <tissue evidence="2">Salivary glands</tissue>
    </source>
</reference>
<evidence type="ECO:0000313" key="2">
    <source>
        <dbReference type="EMBL" id="KAK8758173.1"/>
    </source>
</evidence>